<accession>A0A414FCD4</accession>
<name>A0A414FCD4_9BACE</name>
<dbReference type="PROSITE" id="PS51257">
    <property type="entry name" value="PROKAR_LIPOPROTEIN"/>
    <property type="match status" value="1"/>
</dbReference>
<evidence type="ECO:0000313" key="1">
    <source>
        <dbReference type="EMBL" id="RHD44147.1"/>
    </source>
</evidence>
<evidence type="ECO:0000313" key="2">
    <source>
        <dbReference type="Proteomes" id="UP000284689"/>
    </source>
</evidence>
<proteinExistence type="predicted"/>
<reference evidence="1 2" key="1">
    <citation type="submission" date="2018-08" db="EMBL/GenBank/DDBJ databases">
        <title>A genome reference for cultivated species of the human gut microbiota.</title>
        <authorList>
            <person name="Zou Y."/>
            <person name="Xue W."/>
            <person name="Luo G."/>
        </authorList>
    </citation>
    <scope>NUCLEOTIDE SEQUENCE [LARGE SCALE GENOMIC DNA]</scope>
    <source>
        <strain evidence="1 2">AM31-16AC</strain>
    </source>
</reference>
<gene>
    <name evidence="1" type="ORF">DW794_17910</name>
</gene>
<dbReference type="EMBL" id="QSJD01000037">
    <property type="protein sequence ID" value="RHD44147.1"/>
    <property type="molecule type" value="Genomic_DNA"/>
</dbReference>
<dbReference type="RefSeq" id="WP_011966150.1">
    <property type="nucleotide sequence ID" value="NZ_JARAOR010000065.1"/>
</dbReference>
<comment type="caution">
    <text evidence="1">The sequence shown here is derived from an EMBL/GenBank/DDBJ whole genome shotgun (WGS) entry which is preliminary data.</text>
</comment>
<dbReference type="AlphaFoldDB" id="A0A414FCD4"/>
<evidence type="ECO:0008006" key="3">
    <source>
        <dbReference type="Google" id="ProtNLM"/>
    </source>
</evidence>
<protein>
    <recommendedName>
        <fullName evidence="3">Lipoprotein</fullName>
    </recommendedName>
</protein>
<organism evidence="1 2">
    <name type="scientific">Bacteroides caccae</name>
    <dbReference type="NCBI Taxonomy" id="47678"/>
    <lineage>
        <taxon>Bacteria</taxon>
        <taxon>Pseudomonadati</taxon>
        <taxon>Bacteroidota</taxon>
        <taxon>Bacteroidia</taxon>
        <taxon>Bacteroidales</taxon>
        <taxon>Bacteroidaceae</taxon>
        <taxon>Bacteroides</taxon>
    </lineage>
</organism>
<dbReference type="Proteomes" id="UP000284689">
    <property type="component" value="Unassembled WGS sequence"/>
</dbReference>
<sequence>MNNKIFAITAISTLILLLSCSGDEIIVNSDNNPNQISDIKPILKVYIENSGSMDGYMCDGSQLKDAIFDYVSDLSTCVDTTQLYYINNRVIPYHADLEQYIKTMNPITFQKAGGNRSNSDLSKMLSTVLDAMTDSTVSIFVSDCILDLPVSDAQRFLSTCQISIKNTINKGRKNIPLLGVEILKMKSDFNGKYFYQNGGSEVLTNVKRPYYIWIFGNSNVLAKLNTEVLFKGLEKYGYDNIISYCPKTSIPYDITNRALISKTINPIKGDYNATIRADFCTTLQSEDVLLNLDNYSFNNQNLIIENIKPIIATEREYSHFINITIPKGVNIAEDYLILKAPNMPSWVLESNDESGENVKGNLDKTTGIKYLIGGVSDAYKKDNVLTTLKFTVKRK</sequence>
<dbReference type="DNASU" id="5305905"/>